<dbReference type="PANTHER" id="PTHR38791:SF5">
    <property type="entry name" value="TRANSCRIPTION FACTOR DBAG-RELATED"/>
    <property type="match status" value="1"/>
</dbReference>
<dbReference type="InterPro" id="IPR053175">
    <property type="entry name" value="DHMBA_Reg_Transcription_Factor"/>
</dbReference>
<keyword evidence="2" id="KW-1185">Reference proteome</keyword>
<organism evidence="1 2">
    <name type="scientific">Byssochlamys spectabilis (strain No. 5 / NBRC 109023)</name>
    <name type="common">Paecilomyces variotii</name>
    <dbReference type="NCBI Taxonomy" id="1356009"/>
    <lineage>
        <taxon>Eukaryota</taxon>
        <taxon>Fungi</taxon>
        <taxon>Dikarya</taxon>
        <taxon>Ascomycota</taxon>
        <taxon>Pezizomycotina</taxon>
        <taxon>Eurotiomycetes</taxon>
        <taxon>Eurotiomycetidae</taxon>
        <taxon>Eurotiales</taxon>
        <taxon>Thermoascaceae</taxon>
        <taxon>Paecilomyces</taxon>
    </lineage>
</organism>
<dbReference type="Proteomes" id="UP000018001">
    <property type="component" value="Unassembled WGS sequence"/>
</dbReference>
<evidence type="ECO:0000313" key="1">
    <source>
        <dbReference type="EMBL" id="GAD98864.1"/>
    </source>
</evidence>
<proteinExistence type="predicted"/>
<evidence type="ECO:0000313" key="2">
    <source>
        <dbReference type="Proteomes" id="UP000018001"/>
    </source>
</evidence>
<dbReference type="PANTHER" id="PTHR38791">
    <property type="entry name" value="ZN(II)2CYS6 TRANSCRIPTION FACTOR (EUROFUNG)-RELATED-RELATED"/>
    <property type="match status" value="1"/>
</dbReference>
<dbReference type="InParanoid" id="V5FLQ6"/>
<name>V5FLQ6_BYSSN</name>
<dbReference type="OrthoDB" id="2991872at2759"/>
<dbReference type="HOGENOM" id="CLU_013866_5_1_1"/>
<dbReference type="AlphaFoldDB" id="V5FLQ6"/>
<protein>
    <submittedName>
        <fullName evidence="1">C6 finger domain protein, putative</fullName>
    </submittedName>
</protein>
<comment type="caution">
    <text evidence="1">The sequence shown here is derived from an EMBL/GenBank/DDBJ whole genome shotgun (WGS) entry which is preliminary data.</text>
</comment>
<accession>V5FLQ6</accession>
<gene>
    <name evidence="1" type="ORF">PVAR5_7566</name>
</gene>
<dbReference type="InterPro" id="IPR021858">
    <property type="entry name" value="Fun_TF"/>
</dbReference>
<dbReference type="EMBL" id="BAUL01000265">
    <property type="protein sequence ID" value="GAD98864.1"/>
    <property type="molecule type" value="Genomic_DNA"/>
</dbReference>
<dbReference type="eggNOG" id="ENOG502SNKW">
    <property type="taxonomic scope" value="Eukaryota"/>
</dbReference>
<dbReference type="Pfam" id="PF11951">
    <property type="entry name" value="Fungal_trans_2"/>
    <property type="match status" value="1"/>
</dbReference>
<reference evidence="2" key="1">
    <citation type="journal article" date="2014" name="Genome Announc.">
        <title>Draft genome sequence of the formaldehyde-resistant fungus Byssochlamys spectabilis No. 5 (anamorph Paecilomyces variotii No. 5) (NBRC109023).</title>
        <authorList>
            <person name="Oka T."/>
            <person name="Ekino K."/>
            <person name="Fukuda K."/>
            <person name="Nomura Y."/>
        </authorList>
    </citation>
    <scope>NUCLEOTIDE SEQUENCE [LARGE SCALE GENOMIC DNA]</scope>
    <source>
        <strain evidence="2">No. 5 / NBRC 109023</strain>
    </source>
</reference>
<sequence>MAFSAVLSMLCDQARPTCSQCTRAGRSCPGYRDELSLLFRDESQDVVRKAKEAKPPRVAPRLSKKKRTSCSFKNDTSLDDRVILGHATNVEASQHHYDCGPLMLRWISAPLKEQATNFFFANFAWLGASLMANGTLFAPNLESSLGGKALMAGVASIGCATLSNIHNAPELNISARENYTAALRLVGRALEDPTQAKTDLTFTASILLGIFEVVTCRSATTIDNWTSHVSGAMALFQLQGAARLKDEAGMRMFHQLRNQILISCLQTKRHVPAVVLELSKKAASLKAPDATYTDQLTDIVAKLCNLRADIASKSITKNSEIFSAACSIECELSAWVNSLPSTWAYSTTQDTREYHKVKNEWNDLYPYNGRYHVYGDLWMCNAWNNYRAARILVNEIILARLRLMHSQPTAVSSSSEFGVQCANIRSTLRQLAADVCYSIPYACGNVNGSNHIDVEDVYISKSSIGGFIVLWPLFLAASVDGWDRVVGEWCIECFRWIGRTLGIGQALAMIDILRMNTGIVRWMDFMHQEIRETASGNEANDLPIDNGEPWWDWEMVKQEMQLCISR</sequence>